<dbReference type="CDD" id="cd12797">
    <property type="entry name" value="M23_peptidase"/>
    <property type="match status" value="1"/>
</dbReference>
<sequence>MRISAAWLLVLLPGVAAAQELPRALPVPGGIAAVKLAPASEPPPRAYFNGARVMVVSQDDHWHAVVGLPLSLAPGAQKLTAMGREGVGREYAFTVQPKEYAAQYLTLTNKRLVDPGAKDLERIQRDQVAVARAFGSWTEAAEPPLRFALPAQGRLSSEFGLRRFFNNQPRQPHSGIDIAAPEGAPVTAPAPGIVVETGDYFFNGNTVFLDHGQGLITMYNHLKRIEVKPGARVTIGQKIGEVGMTGRVTGAHLHWTVSLNKTAIDPLLLTPGAAPSAVSSGAGPQPAQTLQAGD</sequence>
<dbReference type="EMBL" id="MFSU01000102">
    <property type="protein sequence ID" value="OGI45550.1"/>
    <property type="molecule type" value="Genomic_DNA"/>
</dbReference>
<protein>
    <recommendedName>
        <fullName evidence="7">Peptidase M23</fullName>
    </recommendedName>
</protein>
<evidence type="ECO:0000259" key="4">
    <source>
        <dbReference type="Pfam" id="PF18421"/>
    </source>
</evidence>
<reference evidence="5 6" key="1">
    <citation type="journal article" date="2016" name="Nat. Commun.">
        <title>Thousands of microbial genomes shed light on interconnected biogeochemical processes in an aquifer system.</title>
        <authorList>
            <person name="Anantharaman K."/>
            <person name="Brown C.T."/>
            <person name="Hug L.A."/>
            <person name="Sharon I."/>
            <person name="Castelle C.J."/>
            <person name="Probst A.J."/>
            <person name="Thomas B.C."/>
            <person name="Singh A."/>
            <person name="Wilkins M.J."/>
            <person name="Karaoz U."/>
            <person name="Brodie E.L."/>
            <person name="Williams K.H."/>
            <person name="Hubbard S.S."/>
            <person name="Banfield J.F."/>
        </authorList>
    </citation>
    <scope>NUCLEOTIDE SEQUENCE [LARGE SCALE GENOMIC DNA]</scope>
</reference>
<dbReference type="Proteomes" id="UP000178885">
    <property type="component" value="Unassembled WGS sequence"/>
</dbReference>
<dbReference type="Gene3D" id="2.60.40.1590">
    <property type="entry name" value="Peptidoglycan hydrolase domains"/>
    <property type="match status" value="1"/>
</dbReference>
<evidence type="ECO:0000313" key="5">
    <source>
        <dbReference type="EMBL" id="OGI45550.1"/>
    </source>
</evidence>
<feature type="region of interest" description="Disordered" evidence="1">
    <location>
        <begin position="275"/>
        <end position="294"/>
    </location>
</feature>
<proteinExistence type="predicted"/>
<evidence type="ECO:0000259" key="3">
    <source>
        <dbReference type="Pfam" id="PF01551"/>
    </source>
</evidence>
<dbReference type="PANTHER" id="PTHR21666:SF285">
    <property type="entry name" value="M23 FAMILY METALLOPEPTIDASE"/>
    <property type="match status" value="1"/>
</dbReference>
<evidence type="ECO:0000256" key="1">
    <source>
        <dbReference type="SAM" id="MobiDB-lite"/>
    </source>
</evidence>
<dbReference type="InterPro" id="IPR016047">
    <property type="entry name" value="M23ase_b-sheet_dom"/>
</dbReference>
<feature type="domain" description="M23ase beta-sheet core" evidence="3">
    <location>
        <begin position="172"/>
        <end position="266"/>
    </location>
</feature>
<keyword evidence="2" id="KW-0732">Signal</keyword>
<feature type="chain" id="PRO_5009526709" description="Peptidase M23" evidence="2">
    <location>
        <begin position="19"/>
        <end position="294"/>
    </location>
</feature>
<gene>
    <name evidence="5" type="ORF">A2151_04920</name>
</gene>
<dbReference type="GO" id="GO:0004222">
    <property type="term" value="F:metalloendopeptidase activity"/>
    <property type="evidence" value="ECO:0007669"/>
    <property type="project" value="TreeGrafter"/>
</dbReference>
<feature type="signal peptide" evidence="2">
    <location>
        <begin position="1"/>
        <end position="18"/>
    </location>
</feature>
<dbReference type="InterPro" id="IPR011055">
    <property type="entry name" value="Dup_hybrid_motif"/>
</dbReference>
<evidence type="ECO:0000256" key="2">
    <source>
        <dbReference type="SAM" id="SignalP"/>
    </source>
</evidence>
<dbReference type="SUPFAM" id="SSF51261">
    <property type="entry name" value="Duplicated hybrid motif"/>
    <property type="match status" value="1"/>
</dbReference>
<comment type="caution">
    <text evidence="5">The sequence shown here is derived from an EMBL/GenBank/DDBJ whole genome shotgun (WGS) entry which is preliminary data.</text>
</comment>
<accession>A0A1F6TK80</accession>
<evidence type="ECO:0008006" key="7">
    <source>
        <dbReference type="Google" id="ProtNLM"/>
    </source>
</evidence>
<name>A0A1F6TK80_9PROT</name>
<dbReference type="PANTHER" id="PTHR21666">
    <property type="entry name" value="PEPTIDASE-RELATED"/>
    <property type="match status" value="1"/>
</dbReference>
<dbReference type="AlphaFoldDB" id="A0A1F6TK80"/>
<dbReference type="Pfam" id="PF01551">
    <property type="entry name" value="Peptidase_M23"/>
    <property type="match status" value="1"/>
</dbReference>
<evidence type="ECO:0000313" key="6">
    <source>
        <dbReference type="Proteomes" id="UP000178885"/>
    </source>
</evidence>
<dbReference type="Pfam" id="PF18421">
    <property type="entry name" value="Peptidase_M23_N"/>
    <property type="match status" value="1"/>
</dbReference>
<dbReference type="InterPro" id="IPR050570">
    <property type="entry name" value="Cell_wall_metabolism_enzyme"/>
</dbReference>
<feature type="compositionally biased region" description="Low complexity" evidence="1">
    <location>
        <begin position="275"/>
        <end position="287"/>
    </location>
</feature>
<dbReference type="Gene3D" id="2.70.70.10">
    <property type="entry name" value="Glucose Permease (Domain IIA)"/>
    <property type="match status" value="1"/>
</dbReference>
<feature type="domain" description="Peptidase family M23 N-terminal" evidence="4">
    <location>
        <begin position="26"/>
        <end position="98"/>
    </location>
</feature>
<dbReference type="InterPro" id="IPR040487">
    <property type="entry name" value="Peptidase_M23_N"/>
</dbReference>
<organism evidence="5 6">
    <name type="scientific">Candidatus Muproteobacteria bacterium RBG_16_65_34</name>
    <dbReference type="NCBI Taxonomy" id="1817760"/>
    <lineage>
        <taxon>Bacteria</taxon>
        <taxon>Pseudomonadati</taxon>
        <taxon>Pseudomonadota</taxon>
        <taxon>Candidatus Muproteobacteria</taxon>
    </lineage>
</organism>
<dbReference type="STRING" id="1817760.A2151_04920"/>